<sequence>MHKSILESRAKAFDASVPFAEGFLPRFGEDIDKDLPQETLSEMNSMITGTAAFDPDKTKRLAGKNINKIVGYIGSVWRKR</sequence>
<protein>
    <submittedName>
        <fullName evidence="1">B124</fullName>
    </submittedName>
</protein>
<proteinExistence type="predicted"/>
<dbReference type="Proteomes" id="UP000103899">
    <property type="component" value="Segment"/>
</dbReference>
<evidence type="ECO:0000313" key="2">
    <source>
        <dbReference type="Proteomes" id="UP000103899"/>
    </source>
</evidence>
<dbReference type="EMBL" id="JQ805139">
    <property type="protein sequence ID" value="AFK83963.1"/>
    <property type="molecule type" value="Genomic_DNA"/>
</dbReference>
<dbReference type="RefSeq" id="YP_010797151.1">
    <property type="nucleotide sequence ID" value="NC_076129.1"/>
</dbReference>
<keyword evidence="2" id="KW-1185">Reference proteome</keyword>
<organism evidence="1 2">
    <name type="scientific">miniopterid betaherpesvirus 1</name>
    <dbReference type="NCBI Taxonomy" id="3070189"/>
    <lineage>
        <taxon>Viruses</taxon>
        <taxon>Duplodnaviria</taxon>
        <taxon>Heunggongvirae</taxon>
        <taxon>Peploviricota</taxon>
        <taxon>Herviviricetes</taxon>
        <taxon>Herpesvirales</taxon>
        <taxon>Orthoherpesviridae</taxon>
        <taxon>Betaherpesvirinae</taxon>
        <taxon>Quwivirus</taxon>
        <taxon>Quwivirus miniopteridbeta1</taxon>
    </lineage>
</organism>
<accession>I3VQB9</accession>
<name>I3VQB9_9BETA</name>
<dbReference type="GeneID" id="80534854"/>
<reference evidence="1 2" key="1">
    <citation type="journal article" date="2012" name="J. Virol.">
        <title>A Novel Bat Herpesvirus Encodes Homologues of Major Histocompatibility Complex Classes I and II, C-Type Lectin, and a Unique Family of Immune-Related Genes.</title>
        <authorList>
            <person name="Zhang H."/>
            <person name="Todd S."/>
            <person name="Tachedjian M."/>
            <person name="Barr J.A."/>
            <person name="Luo M."/>
            <person name="Yu M."/>
            <person name="Marsh G.A."/>
            <person name="Crameri G."/>
            <person name="Wang L.F."/>
        </authorList>
    </citation>
    <scope>NUCLEOTIDE SEQUENCE [LARGE SCALE GENOMIC DNA]</scope>
    <source>
        <strain evidence="1">B7D8</strain>
    </source>
</reference>
<evidence type="ECO:0000313" key="1">
    <source>
        <dbReference type="EMBL" id="AFK83963.1"/>
    </source>
</evidence>
<dbReference type="KEGG" id="vg:80534854"/>